<keyword evidence="2" id="KW-0479">Metal-binding</keyword>
<dbReference type="PROSITE" id="PS51296">
    <property type="entry name" value="RIESKE"/>
    <property type="match status" value="1"/>
</dbReference>
<dbReference type="NCBIfam" id="TIGR02378">
    <property type="entry name" value="nirD_assim_sml"/>
    <property type="match status" value="1"/>
</dbReference>
<keyword evidence="4" id="KW-0408">Iron</keyword>
<dbReference type="GO" id="GO:0016705">
    <property type="term" value="F:oxidoreductase activity, acting on paired donors, with incorporation or reduction of molecular oxygen"/>
    <property type="evidence" value="ECO:0007669"/>
    <property type="project" value="UniProtKB-ARBA"/>
</dbReference>
<dbReference type="GO" id="GO:0004497">
    <property type="term" value="F:monooxygenase activity"/>
    <property type="evidence" value="ECO:0007669"/>
    <property type="project" value="UniProtKB-ARBA"/>
</dbReference>
<dbReference type="InterPro" id="IPR036922">
    <property type="entry name" value="Rieske_2Fe-2S_sf"/>
</dbReference>
<dbReference type="Pfam" id="PF13806">
    <property type="entry name" value="Rieske_2"/>
    <property type="match status" value="1"/>
</dbReference>
<dbReference type="EMBL" id="BJYM01000007">
    <property type="protein sequence ID" value="GEN87320.1"/>
    <property type="molecule type" value="Genomic_DNA"/>
</dbReference>
<protein>
    <submittedName>
        <fullName evidence="8">Nitrite reductase NAD(P)H small subunit</fullName>
    </submittedName>
</protein>
<evidence type="ECO:0000256" key="2">
    <source>
        <dbReference type="ARBA" id="ARBA00022723"/>
    </source>
</evidence>
<name>A0A511ZIR3_9BACI</name>
<keyword evidence="5" id="KW-0411">Iron-sulfur</keyword>
<dbReference type="GO" id="GO:0051537">
    <property type="term" value="F:2 iron, 2 sulfur cluster binding"/>
    <property type="evidence" value="ECO:0007669"/>
    <property type="project" value="UniProtKB-KW"/>
</dbReference>
<evidence type="ECO:0000313" key="9">
    <source>
        <dbReference type="Proteomes" id="UP000321558"/>
    </source>
</evidence>
<evidence type="ECO:0000259" key="7">
    <source>
        <dbReference type="PROSITE" id="PS51296"/>
    </source>
</evidence>
<dbReference type="Proteomes" id="UP000321558">
    <property type="component" value="Unassembled WGS sequence"/>
</dbReference>
<dbReference type="STRING" id="582851.GCA_900162665_01283"/>
<organism evidence="8 9">
    <name type="scientific">Oceanobacillus sojae</name>
    <dbReference type="NCBI Taxonomy" id="582851"/>
    <lineage>
        <taxon>Bacteria</taxon>
        <taxon>Bacillati</taxon>
        <taxon>Bacillota</taxon>
        <taxon>Bacilli</taxon>
        <taxon>Bacillales</taxon>
        <taxon>Bacillaceae</taxon>
        <taxon>Oceanobacillus</taxon>
    </lineage>
</organism>
<accession>A0A511ZIR3</accession>
<dbReference type="GO" id="GO:0008942">
    <property type="term" value="F:nitrite reductase [NAD(P)H] activity"/>
    <property type="evidence" value="ECO:0007669"/>
    <property type="project" value="InterPro"/>
</dbReference>
<evidence type="ECO:0000256" key="3">
    <source>
        <dbReference type="ARBA" id="ARBA00023002"/>
    </source>
</evidence>
<evidence type="ECO:0000256" key="6">
    <source>
        <dbReference type="ARBA" id="ARBA00023063"/>
    </source>
</evidence>
<reference evidence="8 9" key="1">
    <citation type="submission" date="2019-07" db="EMBL/GenBank/DDBJ databases">
        <title>Whole genome shotgun sequence of Oceanobacillus sojae NBRC 105379.</title>
        <authorList>
            <person name="Hosoyama A."/>
            <person name="Uohara A."/>
            <person name="Ohji S."/>
            <person name="Ichikawa N."/>
        </authorList>
    </citation>
    <scope>NUCLEOTIDE SEQUENCE [LARGE SCALE GENOMIC DNA]</scope>
    <source>
        <strain evidence="8 9">NBRC 105379</strain>
    </source>
</reference>
<evidence type="ECO:0000256" key="5">
    <source>
        <dbReference type="ARBA" id="ARBA00023014"/>
    </source>
</evidence>
<dbReference type="GO" id="GO:0046872">
    <property type="term" value="F:metal ion binding"/>
    <property type="evidence" value="ECO:0007669"/>
    <property type="project" value="UniProtKB-KW"/>
</dbReference>
<dbReference type="Gene3D" id="2.102.10.10">
    <property type="entry name" value="Rieske [2Fe-2S] iron-sulphur domain"/>
    <property type="match status" value="1"/>
</dbReference>
<sequence length="105" mass="11277">MEASKEKIKIIKLEDLPKQIGKEIHVDGEAIALFHLTNGEVQAIGSRCPHAGGPLAEGIVSGGFVFCPLHNRKISLLTGKVQAPDDGCVTVYETEIIDGYVHITV</sequence>
<dbReference type="CDD" id="cd03530">
    <property type="entry name" value="Rieske_NirD_small_Bacillus"/>
    <property type="match status" value="1"/>
</dbReference>
<comment type="caution">
    <text evidence="8">The sequence shown here is derived from an EMBL/GenBank/DDBJ whole genome shotgun (WGS) entry which is preliminary data.</text>
</comment>
<keyword evidence="3" id="KW-0560">Oxidoreductase</keyword>
<keyword evidence="6" id="KW-0534">Nitrate assimilation</keyword>
<dbReference type="PANTHER" id="PTHR21496:SF23">
    <property type="entry name" value="3-PHENYLPROPIONATE_CINNAMIC ACID DIOXYGENASE FERREDOXIN SUBUNIT"/>
    <property type="match status" value="1"/>
</dbReference>
<feature type="domain" description="Rieske" evidence="7">
    <location>
        <begin position="8"/>
        <end position="103"/>
    </location>
</feature>
<dbReference type="PANTHER" id="PTHR21496">
    <property type="entry name" value="FERREDOXIN-RELATED"/>
    <property type="match status" value="1"/>
</dbReference>
<dbReference type="OrthoDB" id="593800at2"/>
<evidence type="ECO:0000313" key="8">
    <source>
        <dbReference type="EMBL" id="GEN87320.1"/>
    </source>
</evidence>
<dbReference type="InterPro" id="IPR017941">
    <property type="entry name" value="Rieske_2Fe-2S"/>
</dbReference>
<keyword evidence="9" id="KW-1185">Reference proteome</keyword>
<evidence type="ECO:0000256" key="1">
    <source>
        <dbReference type="ARBA" id="ARBA00022714"/>
    </source>
</evidence>
<dbReference type="SUPFAM" id="SSF50022">
    <property type="entry name" value="ISP domain"/>
    <property type="match status" value="1"/>
</dbReference>
<dbReference type="InterPro" id="IPR012748">
    <property type="entry name" value="Rieske-like_NirD"/>
</dbReference>
<evidence type="ECO:0000256" key="4">
    <source>
        <dbReference type="ARBA" id="ARBA00023004"/>
    </source>
</evidence>
<dbReference type="RefSeq" id="WP_147210295.1">
    <property type="nucleotide sequence ID" value="NZ_BJYM01000007.1"/>
</dbReference>
<gene>
    <name evidence="8" type="primary">nasE</name>
    <name evidence="8" type="ORF">OSO01_20590</name>
</gene>
<keyword evidence="1" id="KW-0001">2Fe-2S</keyword>
<dbReference type="GO" id="GO:0042128">
    <property type="term" value="P:nitrate assimilation"/>
    <property type="evidence" value="ECO:0007669"/>
    <property type="project" value="UniProtKB-KW"/>
</dbReference>
<proteinExistence type="predicted"/>
<dbReference type="AlphaFoldDB" id="A0A511ZIR3"/>